<dbReference type="PANTHER" id="PTHR43537">
    <property type="entry name" value="TRANSCRIPTIONAL REGULATOR, GNTR FAMILY"/>
    <property type="match status" value="1"/>
</dbReference>
<dbReference type="CDD" id="cd07377">
    <property type="entry name" value="WHTH_GntR"/>
    <property type="match status" value="1"/>
</dbReference>
<dbReference type="Pfam" id="PF07729">
    <property type="entry name" value="FCD"/>
    <property type="match status" value="1"/>
</dbReference>
<dbReference type="KEGG" id="pphr:APZ00_18685"/>
<dbReference type="Pfam" id="PF00392">
    <property type="entry name" value="GntR"/>
    <property type="match status" value="1"/>
</dbReference>
<dbReference type="GO" id="GO:0003677">
    <property type="term" value="F:DNA binding"/>
    <property type="evidence" value="ECO:0007669"/>
    <property type="project" value="UniProtKB-KW"/>
</dbReference>
<evidence type="ECO:0000256" key="2">
    <source>
        <dbReference type="ARBA" id="ARBA00023125"/>
    </source>
</evidence>
<dbReference type="GO" id="GO:0003700">
    <property type="term" value="F:DNA-binding transcription factor activity"/>
    <property type="evidence" value="ECO:0007669"/>
    <property type="project" value="InterPro"/>
</dbReference>
<dbReference type="RefSeq" id="WP_058899824.1">
    <property type="nucleotide sequence ID" value="NZ_CP013068.1"/>
</dbReference>
<keyword evidence="3" id="KW-0804">Transcription</keyword>
<protein>
    <submittedName>
        <fullName evidence="5">AsnC family transcriptional regulator</fullName>
    </submittedName>
</protein>
<keyword evidence="2" id="KW-0238">DNA-binding</keyword>
<dbReference type="SMART" id="SM00895">
    <property type="entry name" value="FCD"/>
    <property type="match status" value="1"/>
</dbReference>
<dbReference type="SUPFAM" id="SSF48008">
    <property type="entry name" value="GntR ligand-binding domain-like"/>
    <property type="match status" value="1"/>
</dbReference>
<keyword evidence="1" id="KW-0805">Transcription regulation</keyword>
<organism evidence="5 6">
    <name type="scientific">Pannonibacter phragmitetus</name>
    <dbReference type="NCBI Taxonomy" id="121719"/>
    <lineage>
        <taxon>Bacteria</taxon>
        <taxon>Pseudomonadati</taxon>
        <taxon>Pseudomonadota</taxon>
        <taxon>Alphaproteobacteria</taxon>
        <taxon>Hyphomicrobiales</taxon>
        <taxon>Stappiaceae</taxon>
        <taxon>Pannonibacter</taxon>
    </lineage>
</organism>
<gene>
    <name evidence="5" type="ORF">APZ00_18685</name>
</gene>
<sequence length="226" mass="25412">MSTVRLPTAEHIFEQLEGLIAEGRFSQGERLDEVSLAREFGVSRTPLREALRLLAASGLVELIHNRGAFVRQPDFVRLVEMFEVMAELEAWCARLAAARITAAQLMLLRRAADGCERAFAAGDFRKYYDENAIFHGLIYDASGNSFLAEETRAMQRRLRPFRQAQLSAADRLRASMQEHRDILNALEAGDTAAAERLMRSHIQVQAAVYGELRGEFAMRTLEQASP</sequence>
<proteinExistence type="predicted"/>
<dbReference type="AlphaFoldDB" id="A0A0U3NBU9"/>
<dbReference type="PANTHER" id="PTHR43537:SF49">
    <property type="entry name" value="TRANSCRIPTIONAL REGULATORY PROTEIN"/>
    <property type="match status" value="1"/>
</dbReference>
<dbReference type="SUPFAM" id="SSF46785">
    <property type="entry name" value="Winged helix' DNA-binding domain"/>
    <property type="match status" value="1"/>
</dbReference>
<dbReference type="PROSITE" id="PS50949">
    <property type="entry name" value="HTH_GNTR"/>
    <property type="match status" value="1"/>
</dbReference>
<dbReference type="InterPro" id="IPR011711">
    <property type="entry name" value="GntR_C"/>
</dbReference>
<dbReference type="InterPro" id="IPR036388">
    <property type="entry name" value="WH-like_DNA-bd_sf"/>
</dbReference>
<dbReference type="eggNOG" id="COG1802">
    <property type="taxonomic scope" value="Bacteria"/>
</dbReference>
<evidence type="ECO:0000259" key="4">
    <source>
        <dbReference type="PROSITE" id="PS50949"/>
    </source>
</evidence>
<evidence type="ECO:0000256" key="1">
    <source>
        <dbReference type="ARBA" id="ARBA00023015"/>
    </source>
</evidence>
<dbReference type="InterPro" id="IPR000524">
    <property type="entry name" value="Tscrpt_reg_HTH_GntR"/>
</dbReference>
<dbReference type="Gene3D" id="1.20.120.530">
    <property type="entry name" value="GntR ligand-binding domain-like"/>
    <property type="match status" value="1"/>
</dbReference>
<name>A0A0U3NBU9_9HYPH</name>
<dbReference type="InterPro" id="IPR008920">
    <property type="entry name" value="TF_FadR/GntR_C"/>
</dbReference>
<keyword evidence="6" id="KW-1185">Reference proteome</keyword>
<dbReference type="InterPro" id="IPR036390">
    <property type="entry name" value="WH_DNA-bd_sf"/>
</dbReference>
<evidence type="ECO:0000313" key="6">
    <source>
        <dbReference type="Proteomes" id="UP000064921"/>
    </source>
</evidence>
<dbReference type="Proteomes" id="UP000064921">
    <property type="component" value="Chromosome"/>
</dbReference>
<dbReference type="SMART" id="SM00345">
    <property type="entry name" value="HTH_GNTR"/>
    <property type="match status" value="1"/>
</dbReference>
<dbReference type="PRINTS" id="PR00035">
    <property type="entry name" value="HTHGNTR"/>
</dbReference>
<feature type="domain" description="HTH gntR-type" evidence="4">
    <location>
        <begin position="6"/>
        <end position="73"/>
    </location>
</feature>
<dbReference type="STRING" id="121719.APZ00_18685"/>
<reference evidence="5 6" key="1">
    <citation type="submission" date="2015-10" db="EMBL/GenBank/DDBJ databases">
        <title>The world's first case of liver abscess caused by Pannonibacter phragmitetus.</title>
        <authorList>
            <person name="Ming D."/>
            <person name="Wang M."/>
            <person name="Zhou Y."/>
            <person name="Jiang T."/>
            <person name="Hu S."/>
        </authorList>
    </citation>
    <scope>NUCLEOTIDE SEQUENCE [LARGE SCALE GENOMIC DNA]</scope>
    <source>
        <strain evidence="5 6">31801</strain>
    </source>
</reference>
<dbReference type="EMBL" id="CP013068">
    <property type="protein sequence ID" value="ALV28827.1"/>
    <property type="molecule type" value="Genomic_DNA"/>
</dbReference>
<accession>A0A0U3NBU9</accession>
<dbReference type="Gene3D" id="1.10.10.10">
    <property type="entry name" value="Winged helix-like DNA-binding domain superfamily/Winged helix DNA-binding domain"/>
    <property type="match status" value="1"/>
</dbReference>
<evidence type="ECO:0000313" key="5">
    <source>
        <dbReference type="EMBL" id="ALV28827.1"/>
    </source>
</evidence>
<evidence type="ECO:0000256" key="3">
    <source>
        <dbReference type="ARBA" id="ARBA00023163"/>
    </source>
</evidence>